<dbReference type="InterPro" id="IPR051515">
    <property type="entry name" value="IRG"/>
</dbReference>
<evidence type="ECO:0000256" key="1">
    <source>
        <dbReference type="ARBA" id="ARBA00005429"/>
    </source>
</evidence>
<evidence type="ECO:0000256" key="2">
    <source>
        <dbReference type="ARBA" id="ARBA00022741"/>
    </source>
</evidence>
<dbReference type="EMBL" id="CAJVPI010001819">
    <property type="protein sequence ID" value="CAG8627701.1"/>
    <property type="molecule type" value="Genomic_DNA"/>
</dbReference>
<keyword evidence="2" id="KW-0547">Nucleotide-binding</keyword>
<name>A0A9N9GQN7_9GLOM</name>
<dbReference type="Gene3D" id="3.40.50.300">
    <property type="entry name" value="P-loop containing nucleotide triphosphate hydrolases"/>
    <property type="match status" value="1"/>
</dbReference>
<keyword evidence="8" id="KW-1185">Reference proteome</keyword>
<feature type="domain" description="IRG-type G" evidence="6">
    <location>
        <begin position="59"/>
        <end position="146"/>
    </location>
</feature>
<dbReference type="Pfam" id="PF05049">
    <property type="entry name" value="IIGP"/>
    <property type="match status" value="1"/>
</dbReference>
<dbReference type="SUPFAM" id="SSF52540">
    <property type="entry name" value="P-loop containing nucleoside triphosphate hydrolases"/>
    <property type="match status" value="1"/>
</dbReference>
<dbReference type="InterPro" id="IPR027417">
    <property type="entry name" value="P-loop_NTPase"/>
</dbReference>
<dbReference type="Proteomes" id="UP000789739">
    <property type="component" value="Unassembled WGS sequence"/>
</dbReference>
<sequence>MGNALTIVIAAIIAAVTAPPERQNRTVEVIQTELDGLKRDLKKVQDAWHQGIPPEISNSFYHFAVAGYTGTGKSSLINALRGSEDNFDGAAKVGIVETTMDIKRYPDKSSVFKHFVWYDIPGAGTPKNRWWQYFNDKGLYIFDFIIKIKTTTEAIERLSKLTRETVRKNLEAGNYNDLNKKVYNIDRYILGKIVSDFTEKKDISKIENVEDAIDEGELLVDLLKTAKERRCKDI</sequence>
<gene>
    <name evidence="7" type="ORF">PBRASI_LOCUS9074</name>
</gene>
<evidence type="ECO:0000256" key="3">
    <source>
        <dbReference type="ARBA" id="ARBA00022801"/>
    </source>
</evidence>
<keyword evidence="3" id="KW-0378">Hydrolase</keyword>
<dbReference type="InterPro" id="IPR007743">
    <property type="entry name" value="Immunity-related_GTPase-like"/>
</dbReference>
<dbReference type="OrthoDB" id="2681839at2759"/>
<feature type="chain" id="PRO_5040105098" evidence="5">
    <location>
        <begin position="19"/>
        <end position="234"/>
    </location>
</feature>
<evidence type="ECO:0000256" key="5">
    <source>
        <dbReference type="SAM" id="SignalP"/>
    </source>
</evidence>
<keyword evidence="4" id="KW-0342">GTP-binding</keyword>
<dbReference type="InterPro" id="IPR030385">
    <property type="entry name" value="G_IRG_dom"/>
</dbReference>
<evidence type="ECO:0000259" key="6">
    <source>
        <dbReference type="PROSITE" id="PS51716"/>
    </source>
</evidence>
<evidence type="ECO:0000313" key="7">
    <source>
        <dbReference type="EMBL" id="CAG8627701.1"/>
    </source>
</evidence>
<dbReference type="GO" id="GO:0005525">
    <property type="term" value="F:GTP binding"/>
    <property type="evidence" value="ECO:0007669"/>
    <property type="project" value="UniProtKB-KW"/>
</dbReference>
<dbReference type="PROSITE" id="PS51716">
    <property type="entry name" value="G_IRG"/>
    <property type="match status" value="1"/>
</dbReference>
<comment type="similarity">
    <text evidence="1">Belongs to the TRAFAC class dynamin-like GTPase superfamily. IRG family.</text>
</comment>
<dbReference type="PANTHER" id="PTHR32341:SF17">
    <property type="entry name" value="IRG-TYPE G DOMAIN-CONTAINING PROTEIN"/>
    <property type="match status" value="1"/>
</dbReference>
<keyword evidence="5" id="KW-0732">Signal</keyword>
<reference evidence="7" key="1">
    <citation type="submission" date="2021-06" db="EMBL/GenBank/DDBJ databases">
        <authorList>
            <person name="Kallberg Y."/>
            <person name="Tangrot J."/>
            <person name="Rosling A."/>
        </authorList>
    </citation>
    <scope>NUCLEOTIDE SEQUENCE</scope>
    <source>
        <strain evidence="7">BR232B</strain>
    </source>
</reference>
<comment type="caution">
    <text evidence="7">The sequence shown here is derived from an EMBL/GenBank/DDBJ whole genome shotgun (WGS) entry which is preliminary data.</text>
</comment>
<evidence type="ECO:0000256" key="4">
    <source>
        <dbReference type="ARBA" id="ARBA00023134"/>
    </source>
</evidence>
<protein>
    <submittedName>
        <fullName evidence="7">6709_t:CDS:1</fullName>
    </submittedName>
</protein>
<evidence type="ECO:0000313" key="8">
    <source>
        <dbReference type="Proteomes" id="UP000789739"/>
    </source>
</evidence>
<proteinExistence type="inferred from homology"/>
<feature type="signal peptide" evidence="5">
    <location>
        <begin position="1"/>
        <end position="18"/>
    </location>
</feature>
<organism evidence="7 8">
    <name type="scientific">Paraglomus brasilianum</name>
    <dbReference type="NCBI Taxonomy" id="144538"/>
    <lineage>
        <taxon>Eukaryota</taxon>
        <taxon>Fungi</taxon>
        <taxon>Fungi incertae sedis</taxon>
        <taxon>Mucoromycota</taxon>
        <taxon>Glomeromycotina</taxon>
        <taxon>Glomeromycetes</taxon>
        <taxon>Paraglomerales</taxon>
        <taxon>Paraglomeraceae</taxon>
        <taxon>Paraglomus</taxon>
    </lineage>
</organism>
<dbReference type="GO" id="GO:0016020">
    <property type="term" value="C:membrane"/>
    <property type="evidence" value="ECO:0007669"/>
    <property type="project" value="InterPro"/>
</dbReference>
<accession>A0A9N9GQN7</accession>
<dbReference type="GO" id="GO:0003924">
    <property type="term" value="F:GTPase activity"/>
    <property type="evidence" value="ECO:0007669"/>
    <property type="project" value="TreeGrafter"/>
</dbReference>
<dbReference type="PANTHER" id="PTHR32341">
    <property type="entry name" value="INTERFERON-INDUCIBLE GTPASE"/>
    <property type="match status" value="1"/>
</dbReference>
<dbReference type="AlphaFoldDB" id="A0A9N9GQN7"/>